<reference evidence="10 11" key="1">
    <citation type="submission" date="2022-06" db="EMBL/GenBank/DDBJ databases">
        <title>Isolation of gut microbiota from human fecal samples.</title>
        <authorList>
            <person name="Pamer E.G."/>
            <person name="Barat B."/>
            <person name="Waligurski E."/>
            <person name="Medina S."/>
            <person name="Paddock L."/>
            <person name="Mostad J."/>
        </authorList>
    </citation>
    <scope>NUCLEOTIDE SEQUENCE [LARGE SCALE GENOMIC DNA]</scope>
    <source>
        <strain evidence="10 11">SL.3.17</strain>
    </source>
</reference>
<evidence type="ECO:0000256" key="6">
    <source>
        <dbReference type="ARBA" id="ARBA00022989"/>
    </source>
</evidence>
<dbReference type="Proteomes" id="UP001524502">
    <property type="component" value="Unassembled WGS sequence"/>
</dbReference>
<feature type="transmembrane region" description="Helical" evidence="9">
    <location>
        <begin position="265"/>
        <end position="290"/>
    </location>
</feature>
<keyword evidence="4" id="KW-1003">Cell membrane</keyword>
<comment type="similarity">
    <text evidence="2">Belongs to the autoinducer-2 exporter (AI-2E) (TC 2.A.86) family.</text>
</comment>
<evidence type="ECO:0000313" key="11">
    <source>
        <dbReference type="Proteomes" id="UP001524502"/>
    </source>
</evidence>
<feature type="region of interest" description="Disordered" evidence="8">
    <location>
        <begin position="401"/>
        <end position="424"/>
    </location>
</feature>
<keyword evidence="11" id="KW-1185">Reference proteome</keyword>
<evidence type="ECO:0000256" key="4">
    <source>
        <dbReference type="ARBA" id="ARBA00022475"/>
    </source>
</evidence>
<sequence>MKKFKEVMKERSFVRGSLFLVFNAFLLYVLYFIIKNFDIIAITVGKALSSLISAFSPLFIGLIIAYLLNPLVTIIDKRLMRRMFFRIPDDPIKAEKRRNLSRFVSVLLTFLIVIAAIAAIIYGFAVMILGQFVFTDFSAMAQSVIQTFMNYEVDLRQWIAQNLPEGFMTDKFMEVANSIISWISDNFSATNAITAVTGAVGSVINVAIGAIVSIYLMKDKDFFLGLWRKFLHLLLPQRANAAVTETLSEVNGVLSQFVRGALLDALIVAILSSIGLSIIGLDFAVFIGVFAGISNVIPYFGPILGMIPAFIIGWFTEDFTQAAVAVIILIVVQQIDSNIIYPKVVGSSTGLHPLTVLLAVSVFGYFGGIIWMILAVPIAGVIQAFIVKWAYRKERRLEAVEAESAASNSGGANAPADSGGEKTE</sequence>
<feature type="transmembrane region" description="Helical" evidence="9">
    <location>
        <begin position="12"/>
        <end position="34"/>
    </location>
</feature>
<feature type="transmembrane region" description="Helical" evidence="9">
    <location>
        <begin position="103"/>
        <end position="134"/>
    </location>
</feature>
<evidence type="ECO:0000256" key="3">
    <source>
        <dbReference type="ARBA" id="ARBA00022448"/>
    </source>
</evidence>
<feature type="transmembrane region" description="Helical" evidence="9">
    <location>
        <begin position="362"/>
        <end position="387"/>
    </location>
</feature>
<protein>
    <submittedName>
        <fullName evidence="10">AI-2E family transporter</fullName>
    </submittedName>
</protein>
<evidence type="ECO:0000256" key="2">
    <source>
        <dbReference type="ARBA" id="ARBA00009773"/>
    </source>
</evidence>
<proteinExistence type="inferred from homology"/>
<feature type="compositionally biased region" description="Low complexity" evidence="8">
    <location>
        <begin position="402"/>
        <end position="418"/>
    </location>
</feature>
<comment type="caution">
    <text evidence="10">The sequence shown here is derived from an EMBL/GenBank/DDBJ whole genome shotgun (WGS) entry which is preliminary data.</text>
</comment>
<evidence type="ECO:0000256" key="1">
    <source>
        <dbReference type="ARBA" id="ARBA00004651"/>
    </source>
</evidence>
<dbReference type="RefSeq" id="WP_256133706.1">
    <property type="nucleotide sequence ID" value="NZ_JANFXK010000032.1"/>
</dbReference>
<dbReference type="EMBL" id="JANFXK010000032">
    <property type="protein sequence ID" value="MCQ4638506.1"/>
    <property type="molecule type" value="Genomic_DNA"/>
</dbReference>
<accession>A0ABT1RTN6</accession>
<dbReference type="PANTHER" id="PTHR21716:SF53">
    <property type="entry name" value="PERMEASE PERM-RELATED"/>
    <property type="match status" value="1"/>
</dbReference>
<evidence type="ECO:0000313" key="10">
    <source>
        <dbReference type="EMBL" id="MCQ4638506.1"/>
    </source>
</evidence>
<gene>
    <name evidence="10" type="ORF">NE619_17390</name>
</gene>
<feature type="transmembrane region" description="Helical" evidence="9">
    <location>
        <begin position="322"/>
        <end position="342"/>
    </location>
</feature>
<dbReference type="InterPro" id="IPR002549">
    <property type="entry name" value="AI-2E-like"/>
</dbReference>
<comment type="subcellular location">
    <subcellularLocation>
        <location evidence="1">Cell membrane</location>
        <topology evidence="1">Multi-pass membrane protein</topology>
    </subcellularLocation>
</comment>
<evidence type="ECO:0000256" key="9">
    <source>
        <dbReference type="SAM" id="Phobius"/>
    </source>
</evidence>
<feature type="transmembrane region" description="Helical" evidence="9">
    <location>
        <begin position="296"/>
        <end position="315"/>
    </location>
</feature>
<feature type="transmembrane region" description="Helical" evidence="9">
    <location>
        <begin position="54"/>
        <end position="75"/>
    </location>
</feature>
<dbReference type="Pfam" id="PF01594">
    <property type="entry name" value="AI-2E_transport"/>
    <property type="match status" value="1"/>
</dbReference>
<feature type="transmembrane region" description="Helical" evidence="9">
    <location>
        <begin position="192"/>
        <end position="216"/>
    </location>
</feature>
<keyword evidence="7 9" id="KW-0472">Membrane</keyword>
<keyword evidence="5 9" id="KW-0812">Transmembrane</keyword>
<dbReference type="PANTHER" id="PTHR21716">
    <property type="entry name" value="TRANSMEMBRANE PROTEIN"/>
    <property type="match status" value="1"/>
</dbReference>
<evidence type="ECO:0000256" key="5">
    <source>
        <dbReference type="ARBA" id="ARBA00022692"/>
    </source>
</evidence>
<organism evidence="10 11">
    <name type="scientific">Anaerovorax odorimutans</name>
    <dbReference type="NCBI Taxonomy" id="109327"/>
    <lineage>
        <taxon>Bacteria</taxon>
        <taxon>Bacillati</taxon>
        <taxon>Bacillota</taxon>
        <taxon>Clostridia</taxon>
        <taxon>Peptostreptococcales</taxon>
        <taxon>Anaerovoracaceae</taxon>
        <taxon>Anaerovorax</taxon>
    </lineage>
</organism>
<name>A0ABT1RTN6_9FIRM</name>
<keyword evidence="3" id="KW-0813">Transport</keyword>
<evidence type="ECO:0000256" key="7">
    <source>
        <dbReference type="ARBA" id="ARBA00023136"/>
    </source>
</evidence>
<keyword evidence="6 9" id="KW-1133">Transmembrane helix</keyword>
<evidence type="ECO:0000256" key="8">
    <source>
        <dbReference type="SAM" id="MobiDB-lite"/>
    </source>
</evidence>